<dbReference type="GO" id="GO:0005524">
    <property type="term" value="F:ATP binding"/>
    <property type="evidence" value="ECO:0007669"/>
    <property type="project" value="UniProtKB-KW"/>
</dbReference>
<name>A0A150QD28_SORCE</name>
<dbReference type="RefSeq" id="WP_061611036.1">
    <property type="nucleotide sequence ID" value="NZ_JEMA01000825.1"/>
</dbReference>
<dbReference type="GO" id="GO:0004674">
    <property type="term" value="F:protein serine/threonine kinase activity"/>
    <property type="evidence" value="ECO:0007669"/>
    <property type="project" value="TreeGrafter"/>
</dbReference>
<dbReference type="InterPro" id="IPR011009">
    <property type="entry name" value="Kinase-like_dom_sf"/>
</dbReference>
<organism evidence="6 7">
    <name type="scientific">Sorangium cellulosum</name>
    <name type="common">Polyangium cellulosum</name>
    <dbReference type="NCBI Taxonomy" id="56"/>
    <lineage>
        <taxon>Bacteria</taxon>
        <taxon>Pseudomonadati</taxon>
        <taxon>Myxococcota</taxon>
        <taxon>Polyangia</taxon>
        <taxon>Polyangiales</taxon>
        <taxon>Polyangiaceae</taxon>
        <taxon>Sorangium</taxon>
    </lineage>
</organism>
<evidence type="ECO:0000313" key="7">
    <source>
        <dbReference type="Proteomes" id="UP000075260"/>
    </source>
</evidence>
<dbReference type="SUPFAM" id="SSF56112">
    <property type="entry name" value="Protein kinase-like (PK-like)"/>
    <property type="match status" value="1"/>
</dbReference>
<evidence type="ECO:0000259" key="5">
    <source>
        <dbReference type="PROSITE" id="PS50011"/>
    </source>
</evidence>
<evidence type="ECO:0000313" key="6">
    <source>
        <dbReference type="EMBL" id="KYF65558.1"/>
    </source>
</evidence>
<dbReference type="AlphaFoldDB" id="A0A150QD28"/>
<dbReference type="Gene3D" id="3.30.200.20">
    <property type="entry name" value="Phosphorylase Kinase, domain 1"/>
    <property type="match status" value="1"/>
</dbReference>
<keyword evidence="3 6" id="KW-0418">Kinase</keyword>
<dbReference type="Proteomes" id="UP000075260">
    <property type="component" value="Unassembled WGS sequence"/>
</dbReference>
<evidence type="ECO:0000256" key="2">
    <source>
        <dbReference type="ARBA" id="ARBA00022741"/>
    </source>
</evidence>
<dbReference type="CDD" id="cd14014">
    <property type="entry name" value="STKc_PknB_like"/>
    <property type="match status" value="1"/>
</dbReference>
<dbReference type="Gene3D" id="1.10.510.10">
    <property type="entry name" value="Transferase(Phosphotransferase) domain 1"/>
    <property type="match status" value="1"/>
</dbReference>
<feature type="domain" description="Protein kinase" evidence="5">
    <location>
        <begin position="15"/>
        <end position="287"/>
    </location>
</feature>
<comment type="caution">
    <text evidence="6">The sequence shown here is derived from an EMBL/GenBank/DDBJ whole genome shotgun (WGS) entry which is preliminary data.</text>
</comment>
<dbReference type="OrthoDB" id="5501876at2"/>
<protein>
    <submittedName>
        <fullName evidence="6">Protein kinase</fullName>
    </submittedName>
</protein>
<dbReference type="PANTHER" id="PTHR43289:SF6">
    <property type="entry name" value="SERINE_THREONINE-PROTEIN KINASE NEKL-3"/>
    <property type="match status" value="1"/>
</dbReference>
<keyword evidence="2" id="KW-0547">Nucleotide-binding</keyword>
<keyword evidence="4" id="KW-0067">ATP-binding</keyword>
<dbReference type="InterPro" id="IPR000719">
    <property type="entry name" value="Prot_kinase_dom"/>
</dbReference>
<reference evidence="6 7" key="1">
    <citation type="submission" date="2014-02" db="EMBL/GenBank/DDBJ databases">
        <title>The small core and large imbalanced accessory genome model reveals a collaborative survival strategy of Sorangium cellulosum strains in nature.</title>
        <authorList>
            <person name="Han K."/>
            <person name="Peng R."/>
            <person name="Blom J."/>
            <person name="Li Y.-Z."/>
        </authorList>
    </citation>
    <scope>NUCLEOTIDE SEQUENCE [LARGE SCALE GENOMIC DNA]</scope>
    <source>
        <strain evidence="6 7">So0008-312</strain>
    </source>
</reference>
<evidence type="ECO:0000256" key="3">
    <source>
        <dbReference type="ARBA" id="ARBA00022777"/>
    </source>
</evidence>
<keyword evidence="1" id="KW-0808">Transferase</keyword>
<dbReference type="EMBL" id="JEMA01000825">
    <property type="protein sequence ID" value="KYF65558.1"/>
    <property type="molecule type" value="Genomic_DNA"/>
</dbReference>
<dbReference type="PROSITE" id="PS50011">
    <property type="entry name" value="PROTEIN_KINASE_DOM"/>
    <property type="match status" value="1"/>
</dbReference>
<evidence type="ECO:0000256" key="4">
    <source>
        <dbReference type="ARBA" id="ARBA00022840"/>
    </source>
</evidence>
<proteinExistence type="predicted"/>
<feature type="non-terminal residue" evidence="6">
    <location>
        <position position="313"/>
    </location>
</feature>
<sequence length="313" mass="32679">MNAPVIAGDVIAEQYRVDRVLGGGGTEMVVAASHLARGQRVAIRLLPGDCTPARAERFLREARAAMQLKGEHVARVLDVGQLGSGVPYAVTEYLDGRGLSDLLRETSQLDVPEALDCVLQACVAIAEAHAAGIVHRALEPASLLLTTTPEGATLVKVLDLGIAKELPGAREGDGGDPAQPREALGAALYMAPEQVRSSQPVDARADIYSLGAILYQLLTGQPPFEASSLADLALRVESAEPALPSALEPDIPPAVERALLGCLAKDPARRPANVAELALALAPHASATGQERAQRAARMLGATLPPRPRASLP</sequence>
<evidence type="ECO:0000256" key="1">
    <source>
        <dbReference type="ARBA" id="ARBA00022679"/>
    </source>
</evidence>
<gene>
    <name evidence="6" type="ORF">BE15_44185</name>
</gene>
<accession>A0A150QD28</accession>
<dbReference type="Pfam" id="PF00069">
    <property type="entry name" value="Pkinase"/>
    <property type="match status" value="1"/>
</dbReference>
<dbReference type="PANTHER" id="PTHR43289">
    <property type="entry name" value="MITOGEN-ACTIVATED PROTEIN KINASE KINASE KINASE 20-RELATED"/>
    <property type="match status" value="1"/>
</dbReference>